<evidence type="ECO:0000313" key="1">
    <source>
        <dbReference type="EMBL" id="DAF62948.1"/>
    </source>
</evidence>
<proteinExistence type="predicted"/>
<organism evidence="1">
    <name type="scientific">Caudovirales sp. ctu3532</name>
    <dbReference type="NCBI Taxonomy" id="2827639"/>
    <lineage>
        <taxon>Viruses</taxon>
        <taxon>Duplodnaviria</taxon>
        <taxon>Heunggongvirae</taxon>
        <taxon>Uroviricota</taxon>
        <taxon>Caudoviricetes</taxon>
    </lineage>
</organism>
<accession>A0A8S5THZ5</accession>
<reference evidence="1" key="1">
    <citation type="journal article" date="2021" name="Proc. Natl. Acad. Sci. U.S.A.">
        <title>A Catalog of Tens of Thousands of Viruses from Human Metagenomes Reveals Hidden Associations with Chronic Diseases.</title>
        <authorList>
            <person name="Tisza M.J."/>
            <person name="Buck C.B."/>
        </authorList>
    </citation>
    <scope>NUCLEOTIDE SEQUENCE</scope>
    <source>
        <strain evidence="1">Ctu3532</strain>
    </source>
</reference>
<name>A0A8S5THZ5_9CAUD</name>
<sequence>MECCRCKAREHCVVVVQPGSVMCVWNRMRYVGGTHADDAPPRQAGSYCQFCGRPLREIGQKRYCNNVNCVNRFVDV</sequence>
<protein>
    <submittedName>
        <fullName evidence="1">Rad50 zinc hook motif</fullName>
    </submittedName>
</protein>
<dbReference type="EMBL" id="BK032830">
    <property type="protein sequence ID" value="DAF62948.1"/>
    <property type="molecule type" value="Genomic_DNA"/>
</dbReference>